<evidence type="ECO:0000256" key="3">
    <source>
        <dbReference type="ARBA" id="ARBA00022989"/>
    </source>
</evidence>
<comment type="caution">
    <text evidence="6">The sequence shown here is derived from an EMBL/GenBank/DDBJ whole genome shotgun (WGS) entry which is preliminary data.</text>
</comment>
<accession>A0ABU0IF14</accession>
<evidence type="ECO:0000256" key="5">
    <source>
        <dbReference type="HAMAP-Rule" id="MF_01361"/>
    </source>
</evidence>
<evidence type="ECO:0000256" key="2">
    <source>
        <dbReference type="ARBA" id="ARBA00022692"/>
    </source>
</evidence>
<evidence type="ECO:0000313" key="7">
    <source>
        <dbReference type="Proteomes" id="UP001235269"/>
    </source>
</evidence>
<keyword evidence="4 5" id="KW-0472">Membrane</keyword>
<keyword evidence="1 5" id="KW-1003">Cell membrane</keyword>
<sequence length="54" mass="5624">MLHWILIFLLIAAVASLLGFRGVAGASFGIARILILIVLVLVIIALVTGVIVVA</sequence>
<gene>
    <name evidence="6" type="ORF">QO005_002633</name>
</gene>
<dbReference type="PIRSF" id="PIRSF036466">
    <property type="entry name" value="UCP036466"/>
    <property type="match status" value="1"/>
</dbReference>
<dbReference type="InterPro" id="IPR009760">
    <property type="entry name" value="DUF1328"/>
</dbReference>
<evidence type="ECO:0000256" key="1">
    <source>
        <dbReference type="ARBA" id="ARBA00022475"/>
    </source>
</evidence>
<protein>
    <recommendedName>
        <fullName evidence="5">UPF0391 membrane protein QO005_002633</fullName>
    </recommendedName>
</protein>
<dbReference type="RefSeq" id="WP_307158479.1">
    <property type="nucleotide sequence ID" value="NZ_JAUSWH010000007.1"/>
</dbReference>
<organism evidence="6 7">
    <name type="scientific">Rhizobium paknamense</name>
    <dbReference type="NCBI Taxonomy" id="1206817"/>
    <lineage>
        <taxon>Bacteria</taxon>
        <taxon>Pseudomonadati</taxon>
        <taxon>Pseudomonadota</taxon>
        <taxon>Alphaproteobacteria</taxon>
        <taxon>Hyphomicrobiales</taxon>
        <taxon>Rhizobiaceae</taxon>
        <taxon>Rhizobium/Agrobacterium group</taxon>
        <taxon>Rhizobium</taxon>
    </lineage>
</organism>
<dbReference type="EMBL" id="JAUSWH010000007">
    <property type="protein sequence ID" value="MDQ0456292.1"/>
    <property type="molecule type" value="Genomic_DNA"/>
</dbReference>
<comment type="subcellular location">
    <subcellularLocation>
        <location evidence="5">Cell membrane</location>
        <topology evidence="5">Single-pass membrane protein</topology>
    </subcellularLocation>
</comment>
<keyword evidence="7" id="KW-1185">Reference proteome</keyword>
<dbReference type="Proteomes" id="UP001235269">
    <property type="component" value="Unassembled WGS sequence"/>
</dbReference>
<evidence type="ECO:0000256" key="4">
    <source>
        <dbReference type="ARBA" id="ARBA00023136"/>
    </source>
</evidence>
<proteinExistence type="inferred from homology"/>
<keyword evidence="3 5" id="KW-1133">Transmembrane helix</keyword>
<feature type="transmembrane region" description="Helical" evidence="5">
    <location>
        <begin position="29"/>
        <end position="53"/>
    </location>
</feature>
<dbReference type="Pfam" id="PF07043">
    <property type="entry name" value="DUF1328"/>
    <property type="match status" value="1"/>
</dbReference>
<keyword evidence="2 5" id="KW-0812">Transmembrane</keyword>
<evidence type="ECO:0000313" key="6">
    <source>
        <dbReference type="EMBL" id="MDQ0456292.1"/>
    </source>
</evidence>
<reference evidence="6 7" key="1">
    <citation type="submission" date="2023-07" db="EMBL/GenBank/DDBJ databases">
        <title>Genomic Encyclopedia of Type Strains, Phase IV (KMG-IV): sequencing the most valuable type-strain genomes for metagenomic binning, comparative biology and taxonomic classification.</title>
        <authorList>
            <person name="Goeker M."/>
        </authorList>
    </citation>
    <scope>NUCLEOTIDE SEQUENCE [LARGE SCALE GENOMIC DNA]</scope>
    <source>
        <strain evidence="6 7">DSM 100301</strain>
    </source>
</reference>
<name>A0ABU0IF14_9HYPH</name>
<dbReference type="HAMAP" id="MF_01361">
    <property type="entry name" value="UPF0391"/>
    <property type="match status" value="1"/>
</dbReference>
<comment type="similarity">
    <text evidence="5">Belongs to the UPF0391 family.</text>
</comment>